<protein>
    <submittedName>
        <fullName evidence="7">RhtX/FptX family siderophore transporter</fullName>
    </submittedName>
</protein>
<accession>A0ABU0XVH0</accession>
<keyword evidence="3 6" id="KW-0812">Transmembrane</keyword>
<dbReference type="NCBIfam" id="TIGR02718">
    <property type="entry name" value="sider_RhtX_FptX"/>
    <property type="match status" value="1"/>
</dbReference>
<dbReference type="RefSeq" id="WP_307779618.1">
    <property type="nucleotide sequence ID" value="NZ_JAVFKP010000003.1"/>
</dbReference>
<dbReference type="Proteomes" id="UP001237592">
    <property type="component" value="Unassembled WGS sequence"/>
</dbReference>
<evidence type="ECO:0000256" key="4">
    <source>
        <dbReference type="ARBA" id="ARBA00022989"/>
    </source>
</evidence>
<dbReference type="SUPFAM" id="SSF103473">
    <property type="entry name" value="MFS general substrate transporter"/>
    <property type="match status" value="1"/>
</dbReference>
<feature type="transmembrane region" description="Helical" evidence="6">
    <location>
        <begin position="87"/>
        <end position="113"/>
    </location>
</feature>
<feature type="transmembrane region" description="Helical" evidence="6">
    <location>
        <begin position="392"/>
        <end position="410"/>
    </location>
</feature>
<evidence type="ECO:0000256" key="6">
    <source>
        <dbReference type="SAM" id="Phobius"/>
    </source>
</evidence>
<dbReference type="InterPro" id="IPR014090">
    <property type="entry name" value="Siderophore_transpt_RhtX/FptX"/>
</dbReference>
<keyword evidence="5 6" id="KW-0472">Membrane</keyword>
<dbReference type="PANTHER" id="PTHR12778:SF10">
    <property type="entry name" value="MAJOR FACILITATOR SUPERFAMILY DOMAIN-CONTAINING PROTEIN 3"/>
    <property type="match status" value="1"/>
</dbReference>
<evidence type="ECO:0000256" key="5">
    <source>
        <dbReference type="ARBA" id="ARBA00023136"/>
    </source>
</evidence>
<evidence type="ECO:0000313" key="7">
    <source>
        <dbReference type="EMBL" id="MDQ4627514.1"/>
    </source>
</evidence>
<dbReference type="Gene3D" id="1.20.1250.20">
    <property type="entry name" value="MFS general substrate transporter like domains"/>
    <property type="match status" value="1"/>
</dbReference>
<comment type="caution">
    <text evidence="7">The sequence shown here is derived from an EMBL/GenBank/DDBJ whole genome shotgun (WGS) entry which is preliminary data.</text>
</comment>
<keyword evidence="8" id="KW-1185">Reference proteome</keyword>
<dbReference type="PANTHER" id="PTHR12778">
    <property type="entry name" value="SOLUTE CARRIER FAMILY 33 ACETYL-COA TRANSPORTER -RELATED"/>
    <property type="match status" value="1"/>
</dbReference>
<feature type="transmembrane region" description="Helical" evidence="6">
    <location>
        <begin position="229"/>
        <end position="249"/>
    </location>
</feature>
<dbReference type="InterPro" id="IPR036259">
    <property type="entry name" value="MFS_trans_sf"/>
</dbReference>
<proteinExistence type="predicted"/>
<keyword evidence="2" id="KW-0813">Transport</keyword>
<dbReference type="InterPro" id="IPR024371">
    <property type="entry name" value="AcetylCoA_trans_1-like"/>
</dbReference>
<evidence type="ECO:0000256" key="1">
    <source>
        <dbReference type="ARBA" id="ARBA00004141"/>
    </source>
</evidence>
<dbReference type="Pfam" id="PF13000">
    <property type="entry name" value="Acatn"/>
    <property type="match status" value="1"/>
</dbReference>
<feature type="transmembrane region" description="Helical" evidence="6">
    <location>
        <begin position="172"/>
        <end position="191"/>
    </location>
</feature>
<organism evidence="7 8">
    <name type="scientific">Janthinobacterium lividum</name>
    <dbReference type="NCBI Taxonomy" id="29581"/>
    <lineage>
        <taxon>Bacteria</taxon>
        <taxon>Pseudomonadati</taxon>
        <taxon>Pseudomonadota</taxon>
        <taxon>Betaproteobacteria</taxon>
        <taxon>Burkholderiales</taxon>
        <taxon>Oxalobacteraceae</taxon>
        <taxon>Janthinobacterium</taxon>
    </lineage>
</organism>
<gene>
    <name evidence="7" type="ORF">RB624_16610</name>
</gene>
<reference evidence="7 8" key="1">
    <citation type="submission" date="2023-08" db="EMBL/GenBank/DDBJ databases">
        <title>Draft genome sequence of Janthinobacterium lividum.</title>
        <authorList>
            <person name="Chun B.H."/>
            <person name="Lee Y."/>
        </authorList>
    </citation>
    <scope>NUCLEOTIDE SEQUENCE [LARGE SCALE GENOMIC DNA]</scope>
    <source>
        <strain evidence="7 8">AMJK</strain>
    </source>
</reference>
<dbReference type="InterPro" id="IPR004752">
    <property type="entry name" value="AmpG_permease/AT-1"/>
</dbReference>
<name>A0ABU0XVH0_9BURK</name>
<sequence>MRPAMRRAHLWLMVAALYFTQGVPLGLAMEALPAMLRRDGAPLDALAFLPLVGLPWVLKFLWAAQVDNRWNARVGRRRSWLLPMQALAAACLLGAALLGLSAATAPLIVALAAMGSLASATQDIATDGLLAERFEGAALGRANALQVGGTMVGFFMGGSGVLMLSGMFDQRVALLALAAIGAASLLLVVLWRETPLAAALPASVPVPGPAPVTAPRKASLRGFIRRPGAPALLGIAFLSSMTAVAGYGLSKLLLVDAGWPLEDVGKVGMAGGMITVLLGCGGGAWLIGRHGPQRIFLLGIGASAAAAGLWLWLVAMAAPLPSSLVWLATALGCFGAGCASVSMLTMAMQFARQSGQAGTDMTAVQSMRDGGEILTSSTLTGVAATAGYGGSFTLGIVCALLAMLLARQLAQQRQRA</sequence>
<keyword evidence="4 6" id="KW-1133">Transmembrane helix</keyword>
<evidence type="ECO:0000256" key="2">
    <source>
        <dbReference type="ARBA" id="ARBA00022448"/>
    </source>
</evidence>
<feature type="transmembrane region" description="Helical" evidence="6">
    <location>
        <begin position="295"/>
        <end position="318"/>
    </location>
</feature>
<feature type="transmembrane region" description="Helical" evidence="6">
    <location>
        <begin position="324"/>
        <end position="348"/>
    </location>
</feature>
<feature type="transmembrane region" description="Helical" evidence="6">
    <location>
        <begin position="46"/>
        <end position="66"/>
    </location>
</feature>
<feature type="transmembrane region" description="Helical" evidence="6">
    <location>
        <begin position="269"/>
        <end position="288"/>
    </location>
</feature>
<evidence type="ECO:0000256" key="3">
    <source>
        <dbReference type="ARBA" id="ARBA00022692"/>
    </source>
</evidence>
<dbReference type="EMBL" id="JAVFKP010000003">
    <property type="protein sequence ID" value="MDQ4627514.1"/>
    <property type="molecule type" value="Genomic_DNA"/>
</dbReference>
<comment type="subcellular location">
    <subcellularLocation>
        <location evidence="1">Membrane</location>
        <topology evidence="1">Multi-pass membrane protein</topology>
    </subcellularLocation>
</comment>
<evidence type="ECO:0000313" key="8">
    <source>
        <dbReference type="Proteomes" id="UP001237592"/>
    </source>
</evidence>